<dbReference type="GO" id="GO:0005930">
    <property type="term" value="C:axoneme"/>
    <property type="evidence" value="ECO:0007669"/>
    <property type="project" value="TreeGrafter"/>
</dbReference>
<dbReference type="InterPro" id="IPR008658">
    <property type="entry name" value="KAP3"/>
</dbReference>
<dbReference type="PANTHER" id="PTHR15605">
    <property type="entry name" value="KINESIN-ASSOCIATED PROTEINS"/>
    <property type="match status" value="1"/>
</dbReference>
<comment type="caution">
    <text evidence="1">The sequence shown here is derived from an EMBL/GenBank/DDBJ whole genome shotgun (WGS) entry which is preliminary data.</text>
</comment>
<dbReference type="AlphaFoldDB" id="A0A8S9YEA2"/>
<gene>
    <name evidence="1" type="ORF">EG68_10710</name>
</gene>
<dbReference type="OrthoDB" id="6131506at2759"/>
<dbReference type="GO" id="GO:0007018">
    <property type="term" value="P:microtubule-based movement"/>
    <property type="evidence" value="ECO:0007669"/>
    <property type="project" value="TreeGrafter"/>
</dbReference>
<dbReference type="PANTHER" id="PTHR15605:SF2">
    <property type="entry name" value="KINESIN-ASSOCIATED PROTEIN 3"/>
    <property type="match status" value="1"/>
</dbReference>
<evidence type="ECO:0000313" key="2">
    <source>
        <dbReference type="Proteomes" id="UP000822476"/>
    </source>
</evidence>
<name>A0A8S9YEA2_9TREM</name>
<dbReference type="Proteomes" id="UP000822476">
    <property type="component" value="Unassembled WGS sequence"/>
</dbReference>
<sequence>MLIVEALFYHSTFIVRKVSEFVATLIQPVEIMNEDAKFLKRKIRGGSIDVHPTEKALVVHYETEATILGELGNPMVGDRKESQKM</sequence>
<proteinExistence type="predicted"/>
<dbReference type="Pfam" id="PF05804">
    <property type="entry name" value="KAP"/>
    <property type="match status" value="1"/>
</dbReference>
<dbReference type="GO" id="GO:0019894">
    <property type="term" value="F:kinesin binding"/>
    <property type="evidence" value="ECO:0007669"/>
    <property type="project" value="InterPro"/>
</dbReference>
<dbReference type="GO" id="GO:0035869">
    <property type="term" value="C:ciliary transition zone"/>
    <property type="evidence" value="ECO:0007669"/>
    <property type="project" value="TreeGrafter"/>
</dbReference>
<dbReference type="GO" id="GO:0016939">
    <property type="term" value="C:kinesin II complex"/>
    <property type="evidence" value="ECO:0007669"/>
    <property type="project" value="TreeGrafter"/>
</dbReference>
<organism evidence="1 2">
    <name type="scientific">Paragonimus skrjabini miyazakii</name>
    <dbReference type="NCBI Taxonomy" id="59628"/>
    <lineage>
        <taxon>Eukaryota</taxon>
        <taxon>Metazoa</taxon>
        <taxon>Spiralia</taxon>
        <taxon>Lophotrochozoa</taxon>
        <taxon>Platyhelminthes</taxon>
        <taxon>Trematoda</taxon>
        <taxon>Digenea</taxon>
        <taxon>Plagiorchiida</taxon>
        <taxon>Troglotremata</taxon>
        <taxon>Troglotrematidae</taxon>
        <taxon>Paragonimus</taxon>
    </lineage>
</organism>
<protein>
    <submittedName>
        <fullName evidence="1">Uncharacterized protein</fullName>
    </submittedName>
</protein>
<dbReference type="EMBL" id="JTDE01008292">
    <property type="protein sequence ID" value="KAF7235162.1"/>
    <property type="molecule type" value="Genomic_DNA"/>
</dbReference>
<evidence type="ECO:0000313" key="1">
    <source>
        <dbReference type="EMBL" id="KAF7235162.1"/>
    </source>
</evidence>
<accession>A0A8S9YEA2</accession>
<dbReference type="GO" id="GO:0044782">
    <property type="term" value="P:cilium organization"/>
    <property type="evidence" value="ECO:0007669"/>
    <property type="project" value="TreeGrafter"/>
</dbReference>
<keyword evidence="2" id="KW-1185">Reference proteome</keyword>
<reference evidence="1" key="1">
    <citation type="submission" date="2019-07" db="EMBL/GenBank/DDBJ databases">
        <title>Annotation for the trematode Paragonimus miyazaki's.</title>
        <authorList>
            <person name="Choi Y.-J."/>
        </authorList>
    </citation>
    <scope>NUCLEOTIDE SEQUENCE</scope>
    <source>
        <strain evidence="1">Japan</strain>
    </source>
</reference>